<dbReference type="InterPro" id="IPR050301">
    <property type="entry name" value="NTE"/>
</dbReference>
<name>A0A512D803_9CELL</name>
<keyword evidence="2 4" id="KW-0442">Lipid degradation</keyword>
<dbReference type="PANTHER" id="PTHR14226:SF57">
    <property type="entry name" value="BLR7027 PROTEIN"/>
    <property type="match status" value="1"/>
</dbReference>
<comment type="caution">
    <text evidence="4">Lacks conserved residue(s) required for the propagation of feature annotation.</text>
</comment>
<evidence type="ECO:0000256" key="4">
    <source>
        <dbReference type="PROSITE-ProRule" id="PRU01161"/>
    </source>
</evidence>
<dbReference type="AlphaFoldDB" id="A0A512D803"/>
<feature type="compositionally biased region" description="Gly residues" evidence="5">
    <location>
        <begin position="459"/>
        <end position="468"/>
    </location>
</feature>
<protein>
    <recommendedName>
        <fullName evidence="6">PNPLA domain-containing protein</fullName>
    </recommendedName>
</protein>
<dbReference type="PROSITE" id="PS51635">
    <property type="entry name" value="PNPLA"/>
    <property type="match status" value="1"/>
</dbReference>
<evidence type="ECO:0000256" key="2">
    <source>
        <dbReference type="ARBA" id="ARBA00022963"/>
    </source>
</evidence>
<organism evidence="7 8">
    <name type="scientific">Cellulomonas aerilata</name>
    <dbReference type="NCBI Taxonomy" id="515326"/>
    <lineage>
        <taxon>Bacteria</taxon>
        <taxon>Bacillati</taxon>
        <taxon>Actinomycetota</taxon>
        <taxon>Actinomycetes</taxon>
        <taxon>Micrococcales</taxon>
        <taxon>Cellulomonadaceae</taxon>
        <taxon>Cellulomonas</taxon>
    </lineage>
</organism>
<dbReference type="InterPro" id="IPR016035">
    <property type="entry name" value="Acyl_Trfase/lysoPLipase"/>
</dbReference>
<dbReference type="GO" id="GO:0016787">
    <property type="term" value="F:hydrolase activity"/>
    <property type="evidence" value="ECO:0007669"/>
    <property type="project" value="UniProtKB-UniRule"/>
</dbReference>
<keyword evidence="1 4" id="KW-0378">Hydrolase</keyword>
<feature type="domain" description="PNPLA" evidence="6">
    <location>
        <begin position="30"/>
        <end position="295"/>
    </location>
</feature>
<evidence type="ECO:0000313" key="8">
    <source>
        <dbReference type="Proteomes" id="UP000321181"/>
    </source>
</evidence>
<evidence type="ECO:0000313" key="7">
    <source>
        <dbReference type="EMBL" id="GEO32632.1"/>
    </source>
</evidence>
<dbReference type="GO" id="GO:0016042">
    <property type="term" value="P:lipid catabolic process"/>
    <property type="evidence" value="ECO:0007669"/>
    <property type="project" value="UniProtKB-UniRule"/>
</dbReference>
<dbReference type="Gene3D" id="3.40.1090.10">
    <property type="entry name" value="Cytosolic phospholipase A2 catalytic domain"/>
    <property type="match status" value="2"/>
</dbReference>
<evidence type="ECO:0000256" key="5">
    <source>
        <dbReference type="SAM" id="MobiDB-lite"/>
    </source>
</evidence>
<accession>A0A512D803</accession>
<feature type="active site" description="Proton acceptor" evidence="4">
    <location>
        <position position="282"/>
    </location>
</feature>
<evidence type="ECO:0000259" key="6">
    <source>
        <dbReference type="PROSITE" id="PS51635"/>
    </source>
</evidence>
<dbReference type="Pfam" id="PF01734">
    <property type="entry name" value="Patatin"/>
    <property type="match status" value="1"/>
</dbReference>
<dbReference type="RefSeq" id="WP_146899016.1">
    <property type="nucleotide sequence ID" value="NZ_BAAARM010000001.1"/>
</dbReference>
<gene>
    <name evidence="7" type="ORF">CAE01nite_03570</name>
</gene>
<feature type="short sequence motif" description="GXSXG" evidence="4">
    <location>
        <begin position="62"/>
        <end position="66"/>
    </location>
</feature>
<dbReference type="Proteomes" id="UP000321181">
    <property type="component" value="Unassembled WGS sequence"/>
</dbReference>
<dbReference type="PANTHER" id="PTHR14226">
    <property type="entry name" value="NEUROPATHY TARGET ESTERASE/SWISS CHEESE D.MELANOGASTER"/>
    <property type="match status" value="1"/>
</dbReference>
<comment type="caution">
    <text evidence="7">The sequence shown here is derived from an EMBL/GenBank/DDBJ whole genome shotgun (WGS) entry which is preliminary data.</text>
</comment>
<proteinExistence type="predicted"/>
<feature type="region of interest" description="Disordered" evidence="5">
    <location>
        <begin position="451"/>
        <end position="472"/>
    </location>
</feature>
<keyword evidence="3 4" id="KW-0443">Lipid metabolism</keyword>
<dbReference type="OrthoDB" id="4080114at2"/>
<sequence length="503" mass="53654">MTRTRTLGSRLPREPIATRLLRPRQRRDALVLSGGGSRASFEIGALRYLYDVVGIEPAVIAGTSAGSVLAVVLAQSADAAGQRRSLDDLERIWRGLEASSDLFEETDWFATLRRIAPEWVEVFQRRRRLATTPSWIARPGGRPEEGVDGPADAPLWAPFRSVEALLALRTLGRTGRDLERVLDSAERSQGVFVPGRITELVQDPAVFDPARVARSGVRLRIAVVGLESGELRYVTEEGRLVDRANRPLPDAEPVALADAVRASSAIPVVFPPVLLSGEHYVDGGVREVLPLEIAARDLRASRCYAVVASAGGSRPEGSFADRNLVAIMYRSYSDIMWDEVLRDEVELARRSSAVTLIQPEVDVHDGLTVEPGLIAIAIDHGWMRAADVVRRSDEAQCRLTRDIVLLRRDLWAAQSAGAAAAPVGSAAAASVGSAAAGSTASAAAGAAAAAAGGPTAGSTAGGRGGDGDGLPADVPALRHRLRELVAAKDDDLLPDGAHRWWQD</sequence>
<feature type="active site" description="Nucleophile" evidence="4">
    <location>
        <position position="64"/>
    </location>
</feature>
<dbReference type="EMBL" id="BJYY01000001">
    <property type="protein sequence ID" value="GEO32632.1"/>
    <property type="molecule type" value="Genomic_DNA"/>
</dbReference>
<keyword evidence="8" id="KW-1185">Reference proteome</keyword>
<feature type="short sequence motif" description="DGA/G" evidence="4">
    <location>
        <begin position="282"/>
        <end position="284"/>
    </location>
</feature>
<evidence type="ECO:0000256" key="1">
    <source>
        <dbReference type="ARBA" id="ARBA00022801"/>
    </source>
</evidence>
<dbReference type="InterPro" id="IPR002641">
    <property type="entry name" value="PNPLA_dom"/>
</dbReference>
<reference evidence="7 8" key="1">
    <citation type="submission" date="2019-07" db="EMBL/GenBank/DDBJ databases">
        <title>Whole genome shotgun sequence of Cellulomonas aerilata NBRC 106308.</title>
        <authorList>
            <person name="Hosoyama A."/>
            <person name="Uohara A."/>
            <person name="Ohji S."/>
            <person name="Ichikawa N."/>
        </authorList>
    </citation>
    <scope>NUCLEOTIDE SEQUENCE [LARGE SCALE GENOMIC DNA]</scope>
    <source>
        <strain evidence="7 8">NBRC 106308</strain>
    </source>
</reference>
<evidence type="ECO:0000256" key="3">
    <source>
        <dbReference type="ARBA" id="ARBA00023098"/>
    </source>
</evidence>
<dbReference type="SUPFAM" id="SSF52151">
    <property type="entry name" value="FabD/lysophospholipase-like"/>
    <property type="match status" value="1"/>
</dbReference>